<evidence type="ECO:0000256" key="4">
    <source>
        <dbReference type="SAM" id="Phobius"/>
    </source>
</evidence>
<dbReference type="Pfam" id="PF00015">
    <property type="entry name" value="MCPsignal"/>
    <property type="match status" value="1"/>
</dbReference>
<dbReference type="InterPro" id="IPR004090">
    <property type="entry name" value="Chemotax_Me-accpt_rcpt"/>
</dbReference>
<dbReference type="Pfam" id="PF12729">
    <property type="entry name" value="4HB_MCP_1"/>
    <property type="match status" value="1"/>
</dbReference>
<reference evidence="7 8" key="1">
    <citation type="submission" date="2013-02" db="EMBL/GenBank/DDBJ databases">
        <title>Genome sequence of Clostridium saccharoperbutylacetonicum N1-4(HMT).</title>
        <authorList>
            <person name="Poehlein A."/>
            <person name="Daniel R."/>
        </authorList>
    </citation>
    <scope>NUCLEOTIDE SEQUENCE [LARGE SCALE GENOMIC DNA]</scope>
    <source>
        <strain evidence="8">N1-4(HMT)</strain>
    </source>
</reference>
<dbReference type="CDD" id="cd06225">
    <property type="entry name" value="HAMP"/>
    <property type="match status" value="1"/>
</dbReference>
<feature type="transmembrane region" description="Helical" evidence="4">
    <location>
        <begin position="13"/>
        <end position="35"/>
    </location>
</feature>
<name>M1MP73_9CLOT</name>
<evidence type="ECO:0000313" key="8">
    <source>
        <dbReference type="Proteomes" id="UP000011728"/>
    </source>
</evidence>
<evidence type="ECO:0000256" key="2">
    <source>
        <dbReference type="ARBA" id="ARBA00029447"/>
    </source>
</evidence>
<keyword evidence="8" id="KW-1185">Reference proteome</keyword>
<dbReference type="SUPFAM" id="SSF58104">
    <property type="entry name" value="Methyl-accepting chemotaxis protein (MCP) signaling domain"/>
    <property type="match status" value="1"/>
</dbReference>
<dbReference type="InterPro" id="IPR003660">
    <property type="entry name" value="HAMP_dom"/>
</dbReference>
<dbReference type="STRING" id="36745.CLSAP_25260"/>
<keyword evidence="1 3" id="KW-0807">Transducer</keyword>
<feature type="transmembrane region" description="Helical" evidence="4">
    <location>
        <begin position="193"/>
        <end position="215"/>
    </location>
</feature>
<keyword evidence="4" id="KW-0812">Transmembrane</keyword>
<proteinExistence type="inferred from homology"/>
<evidence type="ECO:0000259" key="6">
    <source>
        <dbReference type="PROSITE" id="PS50885"/>
    </source>
</evidence>
<dbReference type="Pfam" id="PF00672">
    <property type="entry name" value="HAMP"/>
    <property type="match status" value="1"/>
</dbReference>
<feature type="domain" description="Methyl-accepting transducer" evidence="5">
    <location>
        <begin position="284"/>
        <end position="535"/>
    </location>
</feature>
<dbReference type="PROSITE" id="PS50111">
    <property type="entry name" value="CHEMOTAXIS_TRANSDUC_2"/>
    <property type="match status" value="1"/>
</dbReference>
<dbReference type="SMART" id="SM00304">
    <property type="entry name" value="HAMP"/>
    <property type="match status" value="1"/>
</dbReference>
<dbReference type="HOGENOM" id="CLU_000445_107_27_9"/>
<dbReference type="GO" id="GO:0004888">
    <property type="term" value="F:transmembrane signaling receptor activity"/>
    <property type="evidence" value="ECO:0007669"/>
    <property type="project" value="InterPro"/>
</dbReference>
<dbReference type="AlphaFoldDB" id="M1MP73"/>
<dbReference type="InterPro" id="IPR004089">
    <property type="entry name" value="MCPsignal_dom"/>
</dbReference>
<accession>M1MP73</accession>
<keyword evidence="4" id="KW-0472">Membrane</keyword>
<evidence type="ECO:0000259" key="5">
    <source>
        <dbReference type="PROSITE" id="PS50111"/>
    </source>
</evidence>
<dbReference type="RefSeq" id="WP_015392855.1">
    <property type="nucleotide sequence ID" value="NC_020291.1"/>
</dbReference>
<dbReference type="eggNOG" id="COG0840">
    <property type="taxonomic scope" value="Bacteria"/>
</dbReference>
<dbReference type="InterPro" id="IPR024478">
    <property type="entry name" value="HlyB_4HB_MCP"/>
</dbReference>
<dbReference type="PATRIC" id="fig|931276.5.peg.2786"/>
<protein>
    <submittedName>
        <fullName evidence="7">Methyl-accepting chemotaxis protein</fullName>
    </submittedName>
</protein>
<feature type="domain" description="HAMP" evidence="6">
    <location>
        <begin position="213"/>
        <end position="265"/>
    </location>
</feature>
<dbReference type="GO" id="GO:0007165">
    <property type="term" value="P:signal transduction"/>
    <property type="evidence" value="ECO:0007669"/>
    <property type="project" value="UniProtKB-KW"/>
</dbReference>
<evidence type="ECO:0000256" key="1">
    <source>
        <dbReference type="ARBA" id="ARBA00023224"/>
    </source>
</evidence>
<dbReference type="KEGG" id="csr:Cspa_c27730"/>
<gene>
    <name evidence="7" type="ORF">Cspa_c27730</name>
</gene>
<dbReference type="PROSITE" id="PS50885">
    <property type="entry name" value="HAMP"/>
    <property type="match status" value="1"/>
</dbReference>
<dbReference type="Proteomes" id="UP000011728">
    <property type="component" value="Chromosome"/>
</dbReference>
<dbReference type="OrthoDB" id="9760371at2"/>
<dbReference type="PRINTS" id="PR00260">
    <property type="entry name" value="CHEMTRNSDUCR"/>
</dbReference>
<sequence length="571" mass="63365">MKLFENLKTAQKLIFSFILVSIFIVIVGGIGIFNMKTIKENSNSMHDYNFESIKQLSVLKSNLGDIRSDLLKLNYQRNINNQNEQLEKEIDKFYNETISIMSNYEKTILSDEEKPAFGRLKEDVQAYKSNYDVVIKLVNDNKYDEADGYYSNLTKIRSKIYDDLSELIEINVNQADKANEDNNVTYNNSLYKIIIITSLILIISIILGALISLWISRQLKKVLNFAEALGDGDLTQIINIDTNEEIGNMAKALNKANLNIKDLISEIINSASDISSTSEELSATTEEVSSKMEVVNESIEQISKRVQDLSATTEEVNASTEEISANTSRLANRASDAEVSVGEIKKRALDIKNKASKNIDESNIIYLENRTNILTAIEEAKVVEEIKIMADSIGDISEQTNLLALNAAIEAARAGEQGKGFAIVADEVRKLAEQSSGAVANIQELVNQVQFAVTKLSLSGEDVLKFMDNNVKPNYEFLHNTGIQYENDSEFVNKITQEISFSSKQMNDVVEQISSAIQSVSATAEESAAGSQEISSSVNEITIAINDVAKSAQSQAELAQRLTAMIQKFKV</sequence>
<dbReference type="SMART" id="SM00283">
    <property type="entry name" value="MA"/>
    <property type="match status" value="1"/>
</dbReference>
<dbReference type="PANTHER" id="PTHR32089:SF112">
    <property type="entry name" value="LYSOZYME-LIKE PROTEIN-RELATED"/>
    <property type="match status" value="1"/>
</dbReference>
<keyword evidence="4" id="KW-1133">Transmembrane helix</keyword>
<dbReference type="GO" id="GO:0016020">
    <property type="term" value="C:membrane"/>
    <property type="evidence" value="ECO:0007669"/>
    <property type="project" value="InterPro"/>
</dbReference>
<dbReference type="EMBL" id="CP004121">
    <property type="protein sequence ID" value="AGF56536.1"/>
    <property type="molecule type" value="Genomic_DNA"/>
</dbReference>
<dbReference type="Gene3D" id="1.10.287.950">
    <property type="entry name" value="Methyl-accepting chemotaxis protein"/>
    <property type="match status" value="1"/>
</dbReference>
<dbReference type="PANTHER" id="PTHR32089">
    <property type="entry name" value="METHYL-ACCEPTING CHEMOTAXIS PROTEIN MCPB"/>
    <property type="match status" value="1"/>
</dbReference>
<comment type="similarity">
    <text evidence="2">Belongs to the methyl-accepting chemotaxis (MCP) protein family.</text>
</comment>
<evidence type="ECO:0000256" key="3">
    <source>
        <dbReference type="PROSITE-ProRule" id="PRU00284"/>
    </source>
</evidence>
<evidence type="ECO:0000313" key="7">
    <source>
        <dbReference type="EMBL" id="AGF56536.1"/>
    </source>
</evidence>
<dbReference type="Gene3D" id="6.10.340.10">
    <property type="match status" value="1"/>
</dbReference>
<organism evidence="7 8">
    <name type="scientific">Clostridium saccharoperbutylacetonicum N1-4(HMT)</name>
    <dbReference type="NCBI Taxonomy" id="931276"/>
    <lineage>
        <taxon>Bacteria</taxon>
        <taxon>Bacillati</taxon>
        <taxon>Bacillota</taxon>
        <taxon>Clostridia</taxon>
        <taxon>Eubacteriales</taxon>
        <taxon>Clostridiaceae</taxon>
        <taxon>Clostridium</taxon>
    </lineage>
</organism>
<dbReference type="GO" id="GO:0006935">
    <property type="term" value="P:chemotaxis"/>
    <property type="evidence" value="ECO:0007669"/>
    <property type="project" value="InterPro"/>
</dbReference>